<evidence type="ECO:0000256" key="1">
    <source>
        <dbReference type="SAM" id="SignalP"/>
    </source>
</evidence>
<dbReference type="AlphaFoldDB" id="A0ABD0S659"/>
<feature type="chain" id="PRO_5044764113" evidence="1">
    <location>
        <begin position="19"/>
        <end position="176"/>
    </location>
</feature>
<evidence type="ECO:0000313" key="3">
    <source>
        <dbReference type="Proteomes" id="UP001549921"/>
    </source>
</evidence>
<dbReference type="EMBL" id="JBEDNZ010000028">
    <property type="protein sequence ID" value="KAL0809561.1"/>
    <property type="molecule type" value="Genomic_DNA"/>
</dbReference>
<comment type="caution">
    <text evidence="2">The sequence shown here is derived from an EMBL/GenBank/DDBJ whole genome shotgun (WGS) entry which is preliminary data.</text>
</comment>
<keyword evidence="1" id="KW-0732">Signal</keyword>
<accession>A0ABD0S659</accession>
<proteinExistence type="predicted"/>
<reference evidence="2 3" key="1">
    <citation type="submission" date="2024-06" db="EMBL/GenBank/DDBJ databases">
        <title>A chromosome-level genome assembly of beet webworm, Loxostege sticticalis.</title>
        <authorList>
            <person name="Zhang Y."/>
        </authorList>
    </citation>
    <scope>NUCLEOTIDE SEQUENCE [LARGE SCALE GENOMIC DNA]</scope>
    <source>
        <strain evidence="2">AQ028</strain>
        <tissue evidence="2">Male pupae</tissue>
    </source>
</reference>
<dbReference type="Proteomes" id="UP001549921">
    <property type="component" value="Unassembled WGS sequence"/>
</dbReference>
<evidence type="ECO:0000313" key="2">
    <source>
        <dbReference type="EMBL" id="KAL0809561.1"/>
    </source>
</evidence>
<name>A0ABD0S659_LOXSC</name>
<gene>
    <name evidence="2" type="ORF">ABMA28_011094</name>
</gene>
<sequence>MISKTIFIVAVVIKATTSQRLPYYPQAYPEPLIDRYASPSTQLAPIPTTISTAESDALCKNLATAIQNVIFDRFSQNCLRTPVFGQIAPPLIQDIKNSLCQCPLCSTVNVTPNGYSKSYISPNAVSNIIKSSVPSTISNTYPRVNPNVSVNRRYTDLLAVLGGFGCDCGCRGPVVV</sequence>
<feature type="signal peptide" evidence="1">
    <location>
        <begin position="1"/>
        <end position="18"/>
    </location>
</feature>
<protein>
    <submittedName>
        <fullName evidence="2">Uncharacterized protein</fullName>
    </submittedName>
</protein>
<organism evidence="2 3">
    <name type="scientific">Loxostege sticticalis</name>
    <name type="common">Beet webworm moth</name>
    <dbReference type="NCBI Taxonomy" id="481309"/>
    <lineage>
        <taxon>Eukaryota</taxon>
        <taxon>Metazoa</taxon>
        <taxon>Ecdysozoa</taxon>
        <taxon>Arthropoda</taxon>
        <taxon>Hexapoda</taxon>
        <taxon>Insecta</taxon>
        <taxon>Pterygota</taxon>
        <taxon>Neoptera</taxon>
        <taxon>Endopterygota</taxon>
        <taxon>Lepidoptera</taxon>
        <taxon>Glossata</taxon>
        <taxon>Ditrysia</taxon>
        <taxon>Pyraloidea</taxon>
        <taxon>Crambidae</taxon>
        <taxon>Pyraustinae</taxon>
        <taxon>Loxostege</taxon>
    </lineage>
</organism>